<protein>
    <submittedName>
        <fullName evidence="2">Uncharacterized protein</fullName>
    </submittedName>
</protein>
<gene>
    <name evidence="2" type="ORF">PGLA1383_LOCUS35815</name>
    <name evidence="1" type="ORF">PGLA1383_LOCUS5805</name>
</gene>
<dbReference type="EMBL" id="CAJNNV010002301">
    <property type="protein sequence ID" value="CAE8586960.1"/>
    <property type="molecule type" value="Genomic_DNA"/>
</dbReference>
<feature type="non-terminal residue" evidence="2">
    <location>
        <position position="1"/>
    </location>
</feature>
<organism evidence="2 3">
    <name type="scientific">Polarella glacialis</name>
    <name type="common">Dinoflagellate</name>
    <dbReference type="NCBI Taxonomy" id="89957"/>
    <lineage>
        <taxon>Eukaryota</taxon>
        <taxon>Sar</taxon>
        <taxon>Alveolata</taxon>
        <taxon>Dinophyceae</taxon>
        <taxon>Suessiales</taxon>
        <taxon>Suessiaceae</taxon>
        <taxon>Polarella</taxon>
    </lineage>
</organism>
<evidence type="ECO:0000313" key="2">
    <source>
        <dbReference type="EMBL" id="CAE8618172.1"/>
    </source>
</evidence>
<accession>A0A813G0P5</accession>
<keyword evidence="3" id="KW-1185">Reference proteome</keyword>
<name>A0A813G0P5_POLGL</name>
<proteinExistence type="predicted"/>
<dbReference type="EMBL" id="CAJNNV010026434">
    <property type="protein sequence ID" value="CAE8618172.1"/>
    <property type="molecule type" value="Genomic_DNA"/>
</dbReference>
<dbReference type="Proteomes" id="UP000654075">
    <property type="component" value="Unassembled WGS sequence"/>
</dbReference>
<evidence type="ECO:0000313" key="3">
    <source>
        <dbReference type="Proteomes" id="UP000654075"/>
    </source>
</evidence>
<sequence>TFFQCMREAWESMHHPLVDQVGYVQLSKTERVLWAELSARLPLYIAKKWQAASAGAKTVGFGRFAMDHLNKHAPRHEDDRSKFIKFLRAIELEAPPALLFTPVC</sequence>
<evidence type="ECO:0000313" key="1">
    <source>
        <dbReference type="EMBL" id="CAE8586960.1"/>
    </source>
</evidence>
<dbReference type="AlphaFoldDB" id="A0A813G0P5"/>
<reference evidence="2" key="1">
    <citation type="submission" date="2021-02" db="EMBL/GenBank/DDBJ databases">
        <authorList>
            <person name="Dougan E. K."/>
            <person name="Rhodes N."/>
            <person name="Thang M."/>
            <person name="Chan C."/>
        </authorList>
    </citation>
    <scope>NUCLEOTIDE SEQUENCE</scope>
</reference>
<comment type="caution">
    <text evidence="2">The sequence shown here is derived from an EMBL/GenBank/DDBJ whole genome shotgun (WGS) entry which is preliminary data.</text>
</comment>